<dbReference type="Gene3D" id="1.10.150.50">
    <property type="entry name" value="Transcription Factor, Ets-1"/>
    <property type="match status" value="1"/>
</dbReference>
<keyword evidence="1" id="KW-0677">Repeat</keyword>
<keyword evidence="5" id="KW-1185">Reference proteome</keyword>
<dbReference type="Proteomes" id="UP000261340">
    <property type="component" value="Unplaced"/>
</dbReference>
<evidence type="ECO:0000256" key="3">
    <source>
        <dbReference type="PROSITE-ProRule" id="PRU00023"/>
    </source>
</evidence>
<dbReference type="AlphaFoldDB" id="A0A3Q0T6R4"/>
<evidence type="ECO:0000256" key="1">
    <source>
        <dbReference type="ARBA" id="ARBA00022737"/>
    </source>
</evidence>
<dbReference type="STRING" id="61819.ENSACIP00000029749"/>
<dbReference type="PROSITE" id="PS50297">
    <property type="entry name" value="ANK_REP_REGION"/>
    <property type="match status" value="1"/>
</dbReference>
<protein>
    <submittedName>
        <fullName evidence="4">Ankyrin repeat and sterile alpha motif domain containing 4B</fullName>
    </submittedName>
</protein>
<evidence type="ECO:0000256" key="2">
    <source>
        <dbReference type="ARBA" id="ARBA00023043"/>
    </source>
</evidence>
<name>A0A3Q0T6R4_AMPCI</name>
<reference evidence="4" key="1">
    <citation type="submission" date="2025-08" db="UniProtKB">
        <authorList>
            <consortium name="Ensembl"/>
        </authorList>
    </citation>
    <scope>IDENTIFICATION</scope>
</reference>
<dbReference type="GeneTree" id="ENSGT00390000017548"/>
<accession>A0A3Q0T6R4</accession>
<feature type="repeat" description="ANK" evidence="3">
    <location>
        <begin position="63"/>
        <end position="95"/>
    </location>
</feature>
<dbReference type="PANTHER" id="PTHR24161:SF109">
    <property type="entry name" value="ANKYRIN REPEAT AND SAM DOMAIN-CONTAINING PROTEIN 4B"/>
    <property type="match status" value="1"/>
</dbReference>
<dbReference type="SMART" id="SM00248">
    <property type="entry name" value="ANK"/>
    <property type="match status" value="2"/>
</dbReference>
<sequence length="277" mass="31130">MSRYHKAAIDGYLDLLKEATVKDLNTPDEDGMTPTILAAFHGHIDALQLICSRKGDPNRSDIWGNTPLHHAAANSHMHIINFLVNFSANYHMNCSLTALLQSRPTKIQKRSAISRRRPEKEAETNVKLCASTRPAFLDIFNEQDENMGLESDNVPSGTSENLDYLIQNELFEADEDAAGLETGDDALWWEQEDVGLDDDDEDEEETSLLDVFLSSISLPDFTLAFSREHLDLEALMLCSDEDLKLIRIQLGPKKIPEAVARRRNALETPGIMKHRSL</sequence>
<evidence type="ECO:0000313" key="5">
    <source>
        <dbReference type="Proteomes" id="UP000261340"/>
    </source>
</evidence>
<dbReference type="Pfam" id="PF12796">
    <property type="entry name" value="Ank_2"/>
    <property type="match status" value="1"/>
</dbReference>
<organism evidence="4 5">
    <name type="scientific">Amphilophus citrinellus</name>
    <name type="common">Midas cichlid</name>
    <name type="synonym">Cichlasoma citrinellum</name>
    <dbReference type="NCBI Taxonomy" id="61819"/>
    <lineage>
        <taxon>Eukaryota</taxon>
        <taxon>Metazoa</taxon>
        <taxon>Chordata</taxon>
        <taxon>Craniata</taxon>
        <taxon>Vertebrata</taxon>
        <taxon>Euteleostomi</taxon>
        <taxon>Actinopterygii</taxon>
        <taxon>Neopterygii</taxon>
        <taxon>Teleostei</taxon>
        <taxon>Neoteleostei</taxon>
        <taxon>Acanthomorphata</taxon>
        <taxon>Ovalentaria</taxon>
        <taxon>Cichlomorphae</taxon>
        <taxon>Cichliformes</taxon>
        <taxon>Cichlidae</taxon>
        <taxon>New World cichlids</taxon>
        <taxon>Cichlasomatinae</taxon>
        <taxon>Heroini</taxon>
        <taxon>Amphilophus</taxon>
    </lineage>
</organism>
<dbReference type="Gene3D" id="1.25.40.20">
    <property type="entry name" value="Ankyrin repeat-containing domain"/>
    <property type="match status" value="1"/>
</dbReference>
<dbReference type="Ensembl" id="ENSACIT00000030530.1">
    <property type="protein sequence ID" value="ENSACIP00000029749.1"/>
    <property type="gene ID" value="ENSACIG00000023036.1"/>
</dbReference>
<reference evidence="4" key="2">
    <citation type="submission" date="2025-09" db="UniProtKB">
        <authorList>
            <consortium name="Ensembl"/>
        </authorList>
    </citation>
    <scope>IDENTIFICATION</scope>
</reference>
<evidence type="ECO:0000313" key="4">
    <source>
        <dbReference type="Ensembl" id="ENSACIP00000029749.1"/>
    </source>
</evidence>
<dbReference type="PROSITE" id="PS50088">
    <property type="entry name" value="ANK_REPEAT"/>
    <property type="match status" value="1"/>
</dbReference>
<dbReference type="InterPro" id="IPR002110">
    <property type="entry name" value="Ankyrin_rpt"/>
</dbReference>
<proteinExistence type="predicted"/>
<dbReference type="SUPFAM" id="SSF48403">
    <property type="entry name" value="Ankyrin repeat"/>
    <property type="match status" value="1"/>
</dbReference>
<keyword evidence="2 3" id="KW-0040">ANK repeat</keyword>
<dbReference type="PANTHER" id="PTHR24161">
    <property type="entry name" value="ANK_REP_REGION DOMAIN-CONTAINING PROTEIN-RELATED"/>
    <property type="match status" value="1"/>
</dbReference>
<dbReference type="InterPro" id="IPR036770">
    <property type="entry name" value="Ankyrin_rpt-contain_sf"/>
</dbReference>
<dbReference type="InterPro" id="IPR013761">
    <property type="entry name" value="SAM/pointed_sf"/>
</dbReference>